<dbReference type="PANTHER" id="PTHR48081:SF8">
    <property type="entry name" value="ALPHA_BETA HYDROLASE FOLD-3 DOMAIN-CONTAINING PROTEIN-RELATED"/>
    <property type="match status" value="1"/>
</dbReference>
<dbReference type="AlphaFoldDB" id="A0A1A3BT39"/>
<proteinExistence type="predicted"/>
<dbReference type="InterPro" id="IPR029058">
    <property type="entry name" value="AB_hydrolase_fold"/>
</dbReference>
<reference evidence="3 4" key="1">
    <citation type="submission" date="2016-06" db="EMBL/GenBank/DDBJ databases">
        <authorList>
            <person name="Kjaerup R.B."/>
            <person name="Dalgaard T.S."/>
            <person name="Juul-Madsen H.R."/>
        </authorList>
    </citation>
    <scope>NUCLEOTIDE SEQUENCE [LARGE SCALE GENOMIC DNA]</scope>
    <source>
        <strain evidence="3 4">1081914.2</strain>
    </source>
</reference>
<organism evidence="3 4">
    <name type="scientific">Mycobacterium asiaticum</name>
    <dbReference type="NCBI Taxonomy" id="1790"/>
    <lineage>
        <taxon>Bacteria</taxon>
        <taxon>Bacillati</taxon>
        <taxon>Actinomycetota</taxon>
        <taxon>Actinomycetes</taxon>
        <taxon>Mycobacteriales</taxon>
        <taxon>Mycobacteriaceae</taxon>
        <taxon>Mycobacterium</taxon>
    </lineage>
</organism>
<evidence type="ECO:0000313" key="3">
    <source>
        <dbReference type="EMBL" id="OBI77523.1"/>
    </source>
</evidence>
<evidence type="ECO:0000259" key="2">
    <source>
        <dbReference type="Pfam" id="PF07859"/>
    </source>
</evidence>
<feature type="domain" description="Alpha/beta hydrolase fold-3" evidence="2">
    <location>
        <begin position="79"/>
        <end position="285"/>
    </location>
</feature>
<dbReference type="EMBL" id="LZKQ01000262">
    <property type="protein sequence ID" value="OBI77523.1"/>
    <property type="molecule type" value="Genomic_DNA"/>
</dbReference>
<keyword evidence="1" id="KW-0378">Hydrolase</keyword>
<evidence type="ECO:0000313" key="4">
    <source>
        <dbReference type="Proteomes" id="UP000093795"/>
    </source>
</evidence>
<comment type="caution">
    <text evidence="3">The sequence shown here is derived from an EMBL/GenBank/DDBJ whole genome shotgun (WGS) entry which is preliminary data.</text>
</comment>
<name>A0A1A3BT39_MYCAS</name>
<dbReference type="RefSeq" id="WP_065122789.1">
    <property type="nucleotide sequence ID" value="NZ_LZKQ01000262.1"/>
</dbReference>
<dbReference type="OrthoDB" id="3181909at2"/>
<dbReference type="GO" id="GO:0016787">
    <property type="term" value="F:hydrolase activity"/>
    <property type="evidence" value="ECO:0007669"/>
    <property type="project" value="UniProtKB-KW"/>
</dbReference>
<sequence>MIDPQLRRRARLFRALMANQDERKLRRMRHIEGAIGRYAQRRTVSGMQRQTEWIPRADGSRLRVVVYRPLEPQRGVAGVLYLHGGGYALGSPDLEAVGCRALIEQSDCVVVSPDYRLSTEAPYPAALQDCYAALIWLRDNAERLGVRSDQLAVFGGSAGGGLTAAVTLYARDKGEVGIAFQMPLYPMIDDRASTPFAQHNDAPVWDAATNKAAWQMYLADLYGTEQVPAYAAPARATDLRGLPPTFSFVGDIDTFRDETVAYMEGLKAAQVPTEFRVFPGCYHGFDGFVGKAEISQRAIQYRNRWFRHALDTYFCPQPG</sequence>
<dbReference type="Proteomes" id="UP000093795">
    <property type="component" value="Unassembled WGS sequence"/>
</dbReference>
<dbReference type="PANTHER" id="PTHR48081">
    <property type="entry name" value="AB HYDROLASE SUPERFAMILY PROTEIN C4A8.06C"/>
    <property type="match status" value="1"/>
</dbReference>
<dbReference type="Gene3D" id="3.40.50.1820">
    <property type="entry name" value="alpha/beta hydrolase"/>
    <property type="match status" value="1"/>
</dbReference>
<protein>
    <submittedName>
        <fullName evidence="3">Esterase</fullName>
    </submittedName>
</protein>
<accession>A0A1A3BT39</accession>
<dbReference type="STRING" id="1790.A5645_12490"/>
<evidence type="ECO:0000256" key="1">
    <source>
        <dbReference type="ARBA" id="ARBA00022801"/>
    </source>
</evidence>
<gene>
    <name evidence="3" type="ORF">A9X01_28440</name>
</gene>
<dbReference type="InterPro" id="IPR050300">
    <property type="entry name" value="GDXG_lipolytic_enzyme"/>
</dbReference>
<dbReference type="Pfam" id="PF07859">
    <property type="entry name" value="Abhydrolase_3"/>
    <property type="match status" value="1"/>
</dbReference>
<dbReference type="InterPro" id="IPR013094">
    <property type="entry name" value="AB_hydrolase_3"/>
</dbReference>
<dbReference type="eggNOG" id="COG0657">
    <property type="taxonomic scope" value="Bacteria"/>
</dbReference>
<dbReference type="SUPFAM" id="SSF53474">
    <property type="entry name" value="alpha/beta-Hydrolases"/>
    <property type="match status" value="1"/>
</dbReference>